<dbReference type="SUPFAM" id="SSF51294">
    <property type="entry name" value="Hedgehog/intein (Hint) domain"/>
    <property type="match status" value="1"/>
</dbReference>
<evidence type="ECO:0000313" key="2">
    <source>
        <dbReference type="EMBL" id="SFQ34431.1"/>
    </source>
</evidence>
<evidence type="ECO:0000313" key="3">
    <source>
        <dbReference type="Proteomes" id="UP000243106"/>
    </source>
</evidence>
<protein>
    <submittedName>
        <fullName evidence="2">Hint domain-containing protein</fullName>
    </submittedName>
</protein>
<name>A0A1I5XR27_9RHOB</name>
<dbReference type="Proteomes" id="UP000243106">
    <property type="component" value="Unassembled WGS sequence"/>
</dbReference>
<dbReference type="InterPro" id="IPR036844">
    <property type="entry name" value="Hint_dom_sf"/>
</dbReference>
<reference evidence="3" key="1">
    <citation type="submission" date="2016-10" db="EMBL/GenBank/DDBJ databases">
        <authorList>
            <person name="Varghese N."/>
            <person name="Submissions S."/>
        </authorList>
    </citation>
    <scope>NUCLEOTIDE SEQUENCE [LARGE SCALE GENOMIC DNA]</scope>
    <source>
        <strain evidence="3">JCM 10271</strain>
    </source>
</reference>
<dbReference type="RefSeq" id="WP_093010183.1">
    <property type="nucleotide sequence ID" value="NZ_FOXV01000004.1"/>
</dbReference>
<organism evidence="2 3">
    <name type="scientific">Roseivivax halotolerans</name>
    <dbReference type="NCBI Taxonomy" id="93684"/>
    <lineage>
        <taxon>Bacteria</taxon>
        <taxon>Pseudomonadati</taxon>
        <taxon>Pseudomonadota</taxon>
        <taxon>Alphaproteobacteria</taxon>
        <taxon>Rhodobacterales</taxon>
        <taxon>Roseobacteraceae</taxon>
        <taxon>Roseivivax</taxon>
    </lineage>
</organism>
<feature type="domain" description="Hedgehog/Intein (Hint)" evidence="1">
    <location>
        <begin position="149"/>
        <end position="285"/>
    </location>
</feature>
<dbReference type="Gene3D" id="2.170.16.10">
    <property type="entry name" value="Hedgehog/Intein (Hint) domain"/>
    <property type="match status" value="1"/>
</dbReference>
<proteinExistence type="predicted"/>
<dbReference type="STRING" id="93684.SAMN05421853_10462"/>
<gene>
    <name evidence="2" type="ORF">SAMN05421853_10462</name>
</gene>
<accession>A0A1I5XR27</accession>
<dbReference type="EMBL" id="FOXV01000004">
    <property type="protein sequence ID" value="SFQ34431.1"/>
    <property type="molecule type" value="Genomic_DNA"/>
</dbReference>
<keyword evidence="3" id="KW-1185">Reference proteome</keyword>
<dbReference type="InterPro" id="IPR028992">
    <property type="entry name" value="Hedgehog/Intein_dom"/>
</dbReference>
<evidence type="ECO:0000259" key="1">
    <source>
        <dbReference type="Pfam" id="PF13403"/>
    </source>
</evidence>
<sequence>MPKPGSARSAQSLSVFRAEHFRVVNGANLGDPVGFAGEIELDDIYRLSPVAHEVTLRVVPHPDRPFSVAPGTEVGEPGAALHLDCALTLMSGDGETTEAIVLVETDDEGDVADTYLLPLAPITPKRDYALVGVDTENALSSFAQQACVSFTRGTLIALATGEQRAVEDLKVGDKVLTRDDGPQPIRWIGQRTTRAVGGFAPVEIKAGVLNNLNDLVVSPDHRLFIYQRSDELGAGRSELLVRARHLVNGETIRQLSGGFVDYFQMLFDQHQIIFAEGIAAESMLVDERTAAILPGELGDRLSALLPDHEESSHSALEVAEDLLKRADAISALRKSSSG</sequence>
<dbReference type="Pfam" id="PF13403">
    <property type="entry name" value="Hint_2"/>
    <property type="match status" value="1"/>
</dbReference>
<dbReference type="AlphaFoldDB" id="A0A1I5XR27"/>